<keyword evidence="2" id="KW-1185">Reference proteome</keyword>
<protein>
    <submittedName>
        <fullName evidence="1">Uncharacterized protein</fullName>
    </submittedName>
</protein>
<gene>
    <name evidence="1" type="ORF">C8F04DRAFT_1202261</name>
</gene>
<dbReference type="AlphaFoldDB" id="A0AAD6WL81"/>
<sequence length="144" mass="15606">MLNRKPKGRRPDSYCHAPAMALKHKVGVCCIRGAGRWDRSALYIILNKIAPALASVGVIFTFTVDDFARSETWGFEDTIQRANTTLNAFYAAGNGIKSVDGTVHQPGSNLWQALERASPGERCGLSDGFRRGLSAAELIPSLPS</sequence>
<proteinExistence type="predicted"/>
<organism evidence="1 2">
    <name type="scientific">Mycena alexandri</name>
    <dbReference type="NCBI Taxonomy" id="1745969"/>
    <lineage>
        <taxon>Eukaryota</taxon>
        <taxon>Fungi</taxon>
        <taxon>Dikarya</taxon>
        <taxon>Basidiomycota</taxon>
        <taxon>Agaricomycotina</taxon>
        <taxon>Agaricomycetes</taxon>
        <taxon>Agaricomycetidae</taxon>
        <taxon>Agaricales</taxon>
        <taxon>Marasmiineae</taxon>
        <taxon>Mycenaceae</taxon>
        <taxon>Mycena</taxon>
    </lineage>
</organism>
<accession>A0AAD6WL81</accession>
<dbReference type="Proteomes" id="UP001218188">
    <property type="component" value="Unassembled WGS sequence"/>
</dbReference>
<evidence type="ECO:0000313" key="1">
    <source>
        <dbReference type="EMBL" id="KAJ7016415.1"/>
    </source>
</evidence>
<name>A0AAD6WL81_9AGAR</name>
<comment type="caution">
    <text evidence="1">The sequence shown here is derived from an EMBL/GenBank/DDBJ whole genome shotgun (WGS) entry which is preliminary data.</text>
</comment>
<evidence type="ECO:0000313" key="2">
    <source>
        <dbReference type="Proteomes" id="UP001218188"/>
    </source>
</evidence>
<reference evidence="1" key="1">
    <citation type="submission" date="2023-03" db="EMBL/GenBank/DDBJ databases">
        <title>Massive genome expansion in bonnet fungi (Mycena s.s.) driven by repeated elements and novel gene families across ecological guilds.</title>
        <authorList>
            <consortium name="Lawrence Berkeley National Laboratory"/>
            <person name="Harder C.B."/>
            <person name="Miyauchi S."/>
            <person name="Viragh M."/>
            <person name="Kuo A."/>
            <person name="Thoen E."/>
            <person name="Andreopoulos B."/>
            <person name="Lu D."/>
            <person name="Skrede I."/>
            <person name="Drula E."/>
            <person name="Henrissat B."/>
            <person name="Morin E."/>
            <person name="Kohler A."/>
            <person name="Barry K."/>
            <person name="LaButti K."/>
            <person name="Morin E."/>
            <person name="Salamov A."/>
            <person name="Lipzen A."/>
            <person name="Mereny Z."/>
            <person name="Hegedus B."/>
            <person name="Baldrian P."/>
            <person name="Stursova M."/>
            <person name="Weitz H."/>
            <person name="Taylor A."/>
            <person name="Grigoriev I.V."/>
            <person name="Nagy L.G."/>
            <person name="Martin F."/>
            <person name="Kauserud H."/>
        </authorList>
    </citation>
    <scope>NUCLEOTIDE SEQUENCE</scope>
    <source>
        <strain evidence="1">CBHHK200</strain>
    </source>
</reference>
<dbReference type="EMBL" id="JARJCM010000510">
    <property type="protein sequence ID" value="KAJ7016415.1"/>
    <property type="molecule type" value="Genomic_DNA"/>
</dbReference>